<dbReference type="GO" id="GO:0070681">
    <property type="term" value="P:glutaminyl-tRNAGln biosynthesis via transamidation"/>
    <property type="evidence" value="ECO:0007669"/>
    <property type="project" value="TreeGrafter"/>
</dbReference>
<dbReference type="EC" id="6.3.5.-" evidence="1"/>
<dbReference type="GO" id="GO:0006450">
    <property type="term" value="P:regulation of translational fidelity"/>
    <property type="evidence" value="ECO:0007669"/>
    <property type="project" value="InterPro"/>
</dbReference>
<organism evidence="2 3">
    <name type="scientific">Roseivirga pacifica</name>
    <dbReference type="NCBI Taxonomy" id="1267423"/>
    <lineage>
        <taxon>Bacteria</taxon>
        <taxon>Pseudomonadati</taxon>
        <taxon>Bacteroidota</taxon>
        <taxon>Cytophagia</taxon>
        <taxon>Cytophagales</taxon>
        <taxon>Roseivirgaceae</taxon>
        <taxon>Roseivirga</taxon>
    </lineage>
</organism>
<proteinExistence type="inferred from homology"/>
<keyword evidence="3" id="KW-1185">Reference proteome</keyword>
<dbReference type="GeneID" id="99986394"/>
<keyword evidence="1" id="KW-0436">Ligase</keyword>
<dbReference type="Pfam" id="PF02686">
    <property type="entry name" value="GatC"/>
    <property type="match status" value="1"/>
</dbReference>
<evidence type="ECO:0000313" key="2">
    <source>
        <dbReference type="EMBL" id="SEW08427.1"/>
    </source>
</evidence>
<evidence type="ECO:0000256" key="1">
    <source>
        <dbReference type="HAMAP-Rule" id="MF_00122"/>
    </source>
</evidence>
<comment type="similarity">
    <text evidence="1">Belongs to the GatC family.</text>
</comment>
<dbReference type="HAMAP" id="MF_00122">
    <property type="entry name" value="GatC"/>
    <property type="match status" value="1"/>
</dbReference>
<protein>
    <recommendedName>
        <fullName evidence="1">Aspartyl/glutamyl-tRNA(Asn/Gln) amidotransferase subunit C</fullName>
        <shortName evidence="1">Asp/Glu-ADT subunit C</shortName>
        <ecNumber evidence="1">6.3.5.-</ecNumber>
    </recommendedName>
</protein>
<gene>
    <name evidence="1" type="primary">gatC</name>
    <name evidence="2" type="ORF">SAMN05216290_1670</name>
</gene>
<dbReference type="GO" id="GO:0005524">
    <property type="term" value="F:ATP binding"/>
    <property type="evidence" value="ECO:0007669"/>
    <property type="project" value="UniProtKB-KW"/>
</dbReference>
<dbReference type="OrthoDB" id="9813938at2"/>
<dbReference type="InterPro" id="IPR036113">
    <property type="entry name" value="Asp/Glu-ADT_sf_sub_c"/>
</dbReference>
<name>A0A1I0P273_9BACT</name>
<dbReference type="PANTHER" id="PTHR15004">
    <property type="entry name" value="GLUTAMYL-TRNA(GLN) AMIDOTRANSFERASE SUBUNIT C, MITOCHONDRIAL"/>
    <property type="match status" value="1"/>
</dbReference>
<comment type="catalytic activity">
    <reaction evidence="1">
        <text>L-aspartyl-tRNA(Asn) + L-glutamine + ATP + H2O = L-asparaginyl-tRNA(Asn) + L-glutamate + ADP + phosphate + 2 H(+)</text>
        <dbReference type="Rhea" id="RHEA:14513"/>
        <dbReference type="Rhea" id="RHEA-COMP:9674"/>
        <dbReference type="Rhea" id="RHEA-COMP:9677"/>
        <dbReference type="ChEBI" id="CHEBI:15377"/>
        <dbReference type="ChEBI" id="CHEBI:15378"/>
        <dbReference type="ChEBI" id="CHEBI:29985"/>
        <dbReference type="ChEBI" id="CHEBI:30616"/>
        <dbReference type="ChEBI" id="CHEBI:43474"/>
        <dbReference type="ChEBI" id="CHEBI:58359"/>
        <dbReference type="ChEBI" id="CHEBI:78515"/>
        <dbReference type="ChEBI" id="CHEBI:78516"/>
        <dbReference type="ChEBI" id="CHEBI:456216"/>
    </reaction>
</comment>
<comment type="catalytic activity">
    <reaction evidence="1">
        <text>L-glutamyl-tRNA(Gln) + L-glutamine + ATP + H2O = L-glutaminyl-tRNA(Gln) + L-glutamate + ADP + phosphate + H(+)</text>
        <dbReference type="Rhea" id="RHEA:17521"/>
        <dbReference type="Rhea" id="RHEA-COMP:9681"/>
        <dbReference type="Rhea" id="RHEA-COMP:9684"/>
        <dbReference type="ChEBI" id="CHEBI:15377"/>
        <dbReference type="ChEBI" id="CHEBI:15378"/>
        <dbReference type="ChEBI" id="CHEBI:29985"/>
        <dbReference type="ChEBI" id="CHEBI:30616"/>
        <dbReference type="ChEBI" id="CHEBI:43474"/>
        <dbReference type="ChEBI" id="CHEBI:58359"/>
        <dbReference type="ChEBI" id="CHEBI:78520"/>
        <dbReference type="ChEBI" id="CHEBI:78521"/>
        <dbReference type="ChEBI" id="CHEBI:456216"/>
    </reaction>
</comment>
<sequence>MKVDKEALHKVAHLARLNVKPEEEPKLIEDLSKILTWVEQLKEVDTTGVAPLTHMTAEVNVLRKDVAEKTIRHEAALKNAPSKNDDFFKVPKVLKRND</sequence>
<keyword evidence="1" id="KW-0067">ATP-binding</keyword>
<dbReference type="InterPro" id="IPR003837">
    <property type="entry name" value="GatC"/>
</dbReference>
<keyword evidence="1" id="KW-0547">Nucleotide-binding</keyword>
<dbReference type="Proteomes" id="UP000199437">
    <property type="component" value="Unassembled WGS sequence"/>
</dbReference>
<dbReference type="Gene3D" id="1.10.20.60">
    <property type="entry name" value="Glu-tRNAGln amidotransferase C subunit, N-terminal domain"/>
    <property type="match status" value="1"/>
</dbReference>
<dbReference type="SUPFAM" id="SSF141000">
    <property type="entry name" value="Glu-tRNAGln amidotransferase C subunit"/>
    <property type="match status" value="1"/>
</dbReference>
<dbReference type="AlphaFoldDB" id="A0A1I0P273"/>
<dbReference type="STRING" id="1267423.SAMN05216290_1670"/>
<accession>A0A1I0P273</accession>
<keyword evidence="1" id="KW-0648">Protein biosynthesis</keyword>
<dbReference type="PANTHER" id="PTHR15004:SF0">
    <property type="entry name" value="GLUTAMYL-TRNA(GLN) AMIDOTRANSFERASE SUBUNIT C, MITOCHONDRIAL"/>
    <property type="match status" value="1"/>
</dbReference>
<comment type="function">
    <text evidence="1">Allows the formation of correctly charged Asn-tRNA(Asn) or Gln-tRNA(Gln) through the transamidation of misacylated Asp-tRNA(Asn) or Glu-tRNA(Gln) in organisms which lack either or both of asparaginyl-tRNA or glutaminyl-tRNA synthetases. The reaction takes place in the presence of glutamine and ATP through an activated phospho-Asp-tRNA(Asn) or phospho-Glu-tRNA(Gln).</text>
</comment>
<dbReference type="GO" id="GO:0016740">
    <property type="term" value="F:transferase activity"/>
    <property type="evidence" value="ECO:0007669"/>
    <property type="project" value="UniProtKB-KW"/>
</dbReference>
<evidence type="ECO:0000313" key="3">
    <source>
        <dbReference type="Proteomes" id="UP000199437"/>
    </source>
</evidence>
<dbReference type="NCBIfam" id="TIGR00135">
    <property type="entry name" value="gatC"/>
    <property type="match status" value="1"/>
</dbReference>
<reference evidence="3" key="1">
    <citation type="submission" date="2016-10" db="EMBL/GenBank/DDBJ databases">
        <authorList>
            <person name="Varghese N."/>
            <person name="Submissions S."/>
        </authorList>
    </citation>
    <scope>NUCLEOTIDE SEQUENCE [LARGE SCALE GENOMIC DNA]</scope>
    <source>
        <strain evidence="3">CGMCC 1.12402</strain>
    </source>
</reference>
<dbReference type="GO" id="GO:0050566">
    <property type="term" value="F:asparaginyl-tRNA synthase (glutamine-hydrolyzing) activity"/>
    <property type="evidence" value="ECO:0007669"/>
    <property type="project" value="RHEA"/>
</dbReference>
<dbReference type="RefSeq" id="WP_090258038.1">
    <property type="nucleotide sequence ID" value="NZ_FOIR01000001.1"/>
</dbReference>
<dbReference type="GO" id="GO:0006412">
    <property type="term" value="P:translation"/>
    <property type="evidence" value="ECO:0007669"/>
    <property type="project" value="UniProtKB-UniRule"/>
</dbReference>
<dbReference type="EMBL" id="FOIR01000001">
    <property type="protein sequence ID" value="SEW08427.1"/>
    <property type="molecule type" value="Genomic_DNA"/>
</dbReference>
<keyword evidence="2" id="KW-0808">Transferase</keyword>
<comment type="subunit">
    <text evidence="1">Heterotrimer of A, B and C subunits.</text>
</comment>
<dbReference type="GO" id="GO:0050567">
    <property type="term" value="F:glutaminyl-tRNA synthase (glutamine-hydrolyzing) activity"/>
    <property type="evidence" value="ECO:0007669"/>
    <property type="project" value="UniProtKB-UniRule"/>
</dbReference>